<dbReference type="GeneID" id="76195854"/>
<proteinExistence type="predicted"/>
<name>A0ABQ5WXL2_9PROT</name>
<sequence>MLWQGKKAQRTQPRNVTQIGQDDLRTIISAYVQSNDEEGYVDIINDVGGENNDDWLYCDCQGPVAGLRGFPPAFTTRTNNKLVRLAAPWGAHATECPFYIKPSEHRAGKKSHRKPSETQKVKLTGPFGVEIDSNVRAQAPQQGGGVQRRNSLAEVLMRLIDTSYSNWLSLDDQHQDDNATSDDALSRLWRAGKKIPLEGRGHLSEILFTNLDWLPQRLEKIKERNESWEKGPRPFQILITLADEIAPHAFRALNGQKYEVQNHLAVFGEPLTQEDRVAATRAPWVVICLLASNTQENDPAILRAYAHPVYSTTRLMPVDSNYERITLTVIVDALSRLTDHENYHVIKPVFDADKAPADAPGPVIPDFIVTRKRDEDAGKLRRAGTRLLVETMGYNDPMYRERKNLMHELMKIAFRVQEVVTHDFTLNEDRDDIFVRNLLEALGE</sequence>
<reference evidence="2" key="1">
    <citation type="journal article" date="2019" name="Int. J. Syst. Evol. Microbiol.">
        <title>The Global Catalogue of Microorganisms (GCM) 10K type strain sequencing project: providing services to taxonomists for standard genome sequencing and annotation.</title>
        <authorList>
            <consortium name="The Broad Institute Genomics Platform"/>
            <consortium name="The Broad Institute Genome Sequencing Center for Infectious Disease"/>
            <person name="Wu L."/>
            <person name="Ma J."/>
        </authorList>
    </citation>
    <scope>NUCLEOTIDE SEQUENCE [LARGE SCALE GENOMIC DNA]</scope>
    <source>
        <strain evidence="2">NBRC 3266</strain>
    </source>
</reference>
<evidence type="ECO:0000313" key="2">
    <source>
        <dbReference type="Proteomes" id="UP001156629"/>
    </source>
</evidence>
<protein>
    <recommendedName>
        <fullName evidence="3">DUF1173 domain-containing protein</fullName>
    </recommendedName>
</protein>
<dbReference type="Proteomes" id="UP001156629">
    <property type="component" value="Unassembled WGS sequence"/>
</dbReference>
<gene>
    <name evidence="1" type="ORF">GCM10007870_29660</name>
</gene>
<comment type="caution">
    <text evidence="1">The sequence shown here is derived from an EMBL/GenBank/DDBJ whole genome shotgun (WGS) entry which is preliminary data.</text>
</comment>
<evidence type="ECO:0000313" key="1">
    <source>
        <dbReference type="EMBL" id="GLQ67381.1"/>
    </source>
</evidence>
<accession>A0ABQ5WXL2</accession>
<keyword evidence="2" id="KW-1185">Reference proteome</keyword>
<evidence type="ECO:0008006" key="3">
    <source>
        <dbReference type="Google" id="ProtNLM"/>
    </source>
</evidence>
<dbReference type="RefSeq" id="WP_099287544.1">
    <property type="nucleotide sequence ID" value="NZ_BEWP01000020.1"/>
</dbReference>
<dbReference type="EMBL" id="BSNV01000051">
    <property type="protein sequence ID" value="GLQ67381.1"/>
    <property type="molecule type" value="Genomic_DNA"/>
</dbReference>
<organism evidence="1 2">
    <name type="scientific">Gluconobacter kondonii</name>
    <dbReference type="NCBI Taxonomy" id="941463"/>
    <lineage>
        <taxon>Bacteria</taxon>
        <taxon>Pseudomonadati</taxon>
        <taxon>Pseudomonadota</taxon>
        <taxon>Alphaproteobacteria</taxon>
        <taxon>Acetobacterales</taxon>
        <taxon>Acetobacteraceae</taxon>
        <taxon>Gluconobacter</taxon>
    </lineage>
</organism>